<accession>A0AAF1BGW2</accession>
<reference evidence="2" key="1">
    <citation type="submission" date="2023-10" db="EMBL/GenBank/DDBJ databases">
        <authorList>
            <person name="Noh H."/>
        </authorList>
    </citation>
    <scope>NUCLEOTIDE SEQUENCE</scope>
    <source>
        <strain evidence="2">DUCC4014</strain>
    </source>
</reference>
<feature type="region of interest" description="Disordered" evidence="1">
    <location>
        <begin position="291"/>
        <end position="366"/>
    </location>
</feature>
<dbReference type="RefSeq" id="XP_062626338.1">
    <property type="nucleotide sequence ID" value="XM_062770354.1"/>
</dbReference>
<feature type="compositionally biased region" description="Acidic residues" evidence="1">
    <location>
        <begin position="339"/>
        <end position="359"/>
    </location>
</feature>
<keyword evidence="3" id="KW-1185">Reference proteome</keyword>
<evidence type="ECO:0000313" key="2">
    <source>
        <dbReference type="EMBL" id="WOO80306.1"/>
    </source>
</evidence>
<dbReference type="AlphaFoldDB" id="A0AAF1BGW2"/>
<dbReference type="Proteomes" id="UP000827549">
    <property type="component" value="Chromosome 3"/>
</dbReference>
<dbReference type="GeneID" id="87807063"/>
<dbReference type="EMBL" id="CP086716">
    <property type="protein sequence ID" value="WOO80306.1"/>
    <property type="molecule type" value="Genomic_DNA"/>
</dbReference>
<evidence type="ECO:0000313" key="3">
    <source>
        <dbReference type="Proteomes" id="UP000827549"/>
    </source>
</evidence>
<protein>
    <submittedName>
        <fullName evidence="2">Uncharacterized protein</fullName>
    </submittedName>
</protein>
<evidence type="ECO:0000256" key="1">
    <source>
        <dbReference type="SAM" id="MobiDB-lite"/>
    </source>
</evidence>
<proteinExistence type="predicted"/>
<organism evidence="2 3">
    <name type="scientific">Vanrija pseudolonga</name>
    <dbReference type="NCBI Taxonomy" id="143232"/>
    <lineage>
        <taxon>Eukaryota</taxon>
        <taxon>Fungi</taxon>
        <taxon>Dikarya</taxon>
        <taxon>Basidiomycota</taxon>
        <taxon>Agaricomycotina</taxon>
        <taxon>Tremellomycetes</taxon>
        <taxon>Trichosporonales</taxon>
        <taxon>Trichosporonaceae</taxon>
        <taxon>Vanrija</taxon>
    </lineage>
</organism>
<gene>
    <name evidence="2" type="ORF">LOC62_03G003822</name>
</gene>
<name>A0AAF1BGW2_9TREE</name>
<sequence length="506" mass="56987">MATASPPAGSTPPATQWQPYSYHIDHRPFGLRHIFEAIVELVPEAFRGTNHEVHEYATSLLFKHVTIAIVKEDKVDRDDVFGTVTYKMVIPEAQTFALYNTATAAKLPFPSFKVTHLDANFEALRQPQVRWLASSSGHWMAGKRRQELFDKVHIVDSRFCVPRSVLHSLPNLQTWRSYLFEHRRGLYQVADLPYVPRSPTVVFLGRTRFEQIQTVLLSHCPEKIVVQLHPFQVLGNYRYRDRCRTGIKSGKPSCLVLIVNWRFPSEDTDGTLDTDHSADSTNVDAAIYTDDTVDTDATGPYSDDRDDTDDAGCTVNIDNAIDSGTSNFGDAVDVRDTDGTDGTDGTEDTGSTDDADDTDGSSVADESCYTDDIDYPKWLAIASMLYDIARYLPEYAKEYGPENHPQSKVRFVVVDLESGLNQMHALKRPTEETLSLDELLQIDNWKHSPLLPFWKLDEGLKDLSSLCEASPSFLSLQEYKAGLSHKQALIEFDSRDDLVIRCPDHE</sequence>